<name>A0AAX3MXL2_9BACL</name>
<dbReference type="InterPro" id="IPR011006">
    <property type="entry name" value="CheY-like_superfamily"/>
</dbReference>
<dbReference type="InterPro" id="IPR046947">
    <property type="entry name" value="LytR-like"/>
</dbReference>
<dbReference type="GO" id="GO:0003677">
    <property type="term" value="F:DNA binding"/>
    <property type="evidence" value="ECO:0007669"/>
    <property type="project" value="UniProtKB-KW"/>
</dbReference>
<dbReference type="AlphaFoldDB" id="A0AAX3MXL2"/>
<evidence type="ECO:0000313" key="4">
    <source>
        <dbReference type="EMBL" id="WDH81624.1"/>
    </source>
</evidence>
<dbReference type="CDD" id="cd17532">
    <property type="entry name" value="REC_LytTR_AlgR-like"/>
    <property type="match status" value="1"/>
</dbReference>
<feature type="domain" description="Response regulatory" evidence="2">
    <location>
        <begin position="6"/>
        <end position="120"/>
    </location>
</feature>
<feature type="modified residue" description="4-aspartylphosphate" evidence="1">
    <location>
        <position position="57"/>
    </location>
</feature>
<dbReference type="Pfam" id="PF04397">
    <property type="entry name" value="LytTR"/>
    <property type="match status" value="1"/>
</dbReference>
<dbReference type="GO" id="GO:0000156">
    <property type="term" value="F:phosphorelay response regulator activity"/>
    <property type="evidence" value="ECO:0007669"/>
    <property type="project" value="InterPro"/>
</dbReference>
<dbReference type="Proteomes" id="UP001220962">
    <property type="component" value="Chromosome"/>
</dbReference>
<dbReference type="Pfam" id="PF00072">
    <property type="entry name" value="Response_reg"/>
    <property type="match status" value="1"/>
</dbReference>
<evidence type="ECO:0000313" key="5">
    <source>
        <dbReference type="EMBL" id="WDI01342.1"/>
    </source>
</evidence>
<organism evidence="4 6">
    <name type="scientific">Paenibacillus urinalis</name>
    <dbReference type="NCBI Taxonomy" id="521520"/>
    <lineage>
        <taxon>Bacteria</taxon>
        <taxon>Bacillati</taxon>
        <taxon>Bacillota</taxon>
        <taxon>Bacilli</taxon>
        <taxon>Bacillales</taxon>
        <taxon>Paenibacillaceae</taxon>
        <taxon>Paenibacillus</taxon>
    </lineage>
</organism>
<dbReference type="PROSITE" id="PS50930">
    <property type="entry name" value="HTH_LYTTR"/>
    <property type="match status" value="1"/>
</dbReference>
<evidence type="ECO:0000259" key="3">
    <source>
        <dbReference type="PROSITE" id="PS50930"/>
    </source>
</evidence>
<dbReference type="EMBL" id="CP118108">
    <property type="protein sequence ID" value="WDI01342.1"/>
    <property type="molecule type" value="Genomic_DNA"/>
</dbReference>
<evidence type="ECO:0000259" key="2">
    <source>
        <dbReference type="PROSITE" id="PS50110"/>
    </source>
</evidence>
<dbReference type="PANTHER" id="PTHR37299:SF1">
    <property type="entry name" value="STAGE 0 SPORULATION PROTEIN A HOMOLOG"/>
    <property type="match status" value="1"/>
</dbReference>
<protein>
    <submittedName>
        <fullName evidence="4">LytTR family DNA-binding domain-containing protein</fullName>
    </submittedName>
</protein>
<keyword evidence="4" id="KW-0238">DNA-binding</keyword>
<dbReference type="RefSeq" id="WP_047910779.1">
    <property type="nucleotide sequence ID" value="NZ_CP118101.1"/>
</dbReference>
<keyword evidence="7" id="KW-1185">Reference proteome</keyword>
<keyword evidence="1" id="KW-0597">Phosphoprotein</keyword>
<accession>A0AAX3MXL2</accession>
<dbReference type="EMBL" id="CP118101">
    <property type="protein sequence ID" value="WDH81624.1"/>
    <property type="molecule type" value="Genomic_DNA"/>
</dbReference>
<dbReference type="PANTHER" id="PTHR37299">
    <property type="entry name" value="TRANSCRIPTIONAL REGULATOR-RELATED"/>
    <property type="match status" value="1"/>
</dbReference>
<evidence type="ECO:0000313" key="6">
    <source>
        <dbReference type="Proteomes" id="UP001220962"/>
    </source>
</evidence>
<dbReference type="SUPFAM" id="SSF52172">
    <property type="entry name" value="CheY-like"/>
    <property type="match status" value="1"/>
</dbReference>
<dbReference type="SMART" id="SM00850">
    <property type="entry name" value="LytTR"/>
    <property type="match status" value="1"/>
</dbReference>
<proteinExistence type="predicted"/>
<reference evidence="4 7" key="1">
    <citation type="submission" date="2023-02" db="EMBL/GenBank/DDBJ databases">
        <title>Pathogen: clinical or host-associated sample.</title>
        <authorList>
            <person name="Hergert J."/>
            <person name="Casey R."/>
            <person name="Wagner J."/>
            <person name="Young E.L."/>
            <person name="Oakeson K.F."/>
        </authorList>
    </citation>
    <scope>NUCLEOTIDE SEQUENCE</scope>
    <source>
        <strain evidence="5 7">2022CK-00829</strain>
        <strain evidence="4">2022CK-00830</strain>
    </source>
</reference>
<evidence type="ECO:0000313" key="7">
    <source>
        <dbReference type="Proteomes" id="UP001221519"/>
    </source>
</evidence>
<dbReference type="PROSITE" id="PS50110">
    <property type="entry name" value="RESPONSE_REGULATORY"/>
    <property type="match status" value="1"/>
</dbReference>
<gene>
    <name evidence="4" type="ORF">PUW23_19185</name>
    <name evidence="5" type="ORF">PUW25_19030</name>
</gene>
<dbReference type="InterPro" id="IPR001789">
    <property type="entry name" value="Sig_transdc_resp-reg_receiver"/>
</dbReference>
<dbReference type="InterPro" id="IPR007492">
    <property type="entry name" value="LytTR_DNA-bd_dom"/>
</dbReference>
<feature type="domain" description="HTH LytTR-type" evidence="3">
    <location>
        <begin position="142"/>
        <end position="247"/>
    </location>
</feature>
<dbReference type="Gene3D" id="3.40.50.2300">
    <property type="match status" value="1"/>
</dbReference>
<dbReference type="SMART" id="SM00448">
    <property type="entry name" value="REC"/>
    <property type="match status" value="1"/>
</dbReference>
<evidence type="ECO:0000256" key="1">
    <source>
        <dbReference type="PROSITE-ProRule" id="PRU00169"/>
    </source>
</evidence>
<dbReference type="Proteomes" id="UP001221519">
    <property type="component" value="Chromosome"/>
</dbReference>
<dbReference type="Gene3D" id="2.40.50.1020">
    <property type="entry name" value="LytTr DNA-binding domain"/>
    <property type="match status" value="1"/>
</dbReference>
<sequence>MTERIRTLIVDDERYSREELAYLLAQYSSVELVGEAESGEQAVMKAIQLQPDVVFLDVEMPIMNGLQAAEAMMKMKSPPKMVFATAYPQFGVDAFQVEALDYLLKPIDEERMAETVKRLERAILSPHQESSSPAQMKSSGKLSIEEEGEIHFIDPDDIIYLSREEPYTKIVTVHQVHQVKTPLKHLEAKLRLYPFFRIHKSYMVHMKYVKRLVPWFNGAYQLELKGSSELLAVSRNYAKSFREAMEL</sequence>